<keyword evidence="1" id="KW-0347">Helicase</keyword>
<proteinExistence type="inferred from homology"/>
<evidence type="ECO:0000256" key="1">
    <source>
        <dbReference type="RuleBase" id="RU363044"/>
    </source>
</evidence>
<comment type="catalytic activity">
    <reaction evidence="1">
        <text>ATP + H2O = ADP + phosphate + H(+)</text>
        <dbReference type="Rhea" id="RHEA:13065"/>
        <dbReference type="ChEBI" id="CHEBI:15377"/>
        <dbReference type="ChEBI" id="CHEBI:15378"/>
        <dbReference type="ChEBI" id="CHEBI:30616"/>
        <dbReference type="ChEBI" id="CHEBI:43474"/>
        <dbReference type="ChEBI" id="CHEBI:456216"/>
        <dbReference type="EC" id="5.6.2.3"/>
    </reaction>
</comment>
<dbReference type="GO" id="GO:0016887">
    <property type="term" value="F:ATP hydrolysis activity"/>
    <property type="evidence" value="ECO:0007669"/>
    <property type="project" value="RHEA"/>
</dbReference>
<dbReference type="GO" id="GO:0000723">
    <property type="term" value="P:telomere maintenance"/>
    <property type="evidence" value="ECO:0007669"/>
    <property type="project" value="InterPro"/>
</dbReference>
<dbReference type="PANTHER" id="PTHR10492">
    <property type="match status" value="1"/>
</dbReference>
<comment type="similarity">
    <text evidence="1">Belongs to the helicase family.</text>
</comment>
<dbReference type="EC" id="5.6.2.3" evidence="1"/>
<dbReference type="Gene3D" id="3.40.50.300">
    <property type="entry name" value="P-loop containing nucleotide triphosphate hydrolases"/>
    <property type="match status" value="1"/>
</dbReference>
<organism evidence="3 4">
    <name type="scientific">Trifolium subterraneum</name>
    <name type="common">Subterranean clover</name>
    <dbReference type="NCBI Taxonomy" id="3900"/>
    <lineage>
        <taxon>Eukaryota</taxon>
        <taxon>Viridiplantae</taxon>
        <taxon>Streptophyta</taxon>
        <taxon>Embryophyta</taxon>
        <taxon>Tracheophyta</taxon>
        <taxon>Spermatophyta</taxon>
        <taxon>Magnoliopsida</taxon>
        <taxon>eudicotyledons</taxon>
        <taxon>Gunneridae</taxon>
        <taxon>Pentapetalae</taxon>
        <taxon>rosids</taxon>
        <taxon>fabids</taxon>
        <taxon>Fabales</taxon>
        <taxon>Fabaceae</taxon>
        <taxon>Papilionoideae</taxon>
        <taxon>50 kb inversion clade</taxon>
        <taxon>NPAAA clade</taxon>
        <taxon>Hologalegina</taxon>
        <taxon>IRL clade</taxon>
        <taxon>Trifolieae</taxon>
        <taxon>Trifolium</taxon>
    </lineage>
</organism>
<reference evidence="4" key="1">
    <citation type="journal article" date="2017" name="Front. Plant Sci.">
        <title>Climate Clever Clovers: New Paradigm to Reduce the Environmental Footprint of Ruminants by Breeding Low Methanogenic Forages Utilizing Haplotype Variation.</title>
        <authorList>
            <person name="Kaur P."/>
            <person name="Appels R."/>
            <person name="Bayer P.E."/>
            <person name="Keeble-Gagnere G."/>
            <person name="Wang J."/>
            <person name="Hirakawa H."/>
            <person name="Shirasawa K."/>
            <person name="Vercoe P."/>
            <person name="Stefanova K."/>
            <person name="Durmic Z."/>
            <person name="Nichols P."/>
            <person name="Revell C."/>
            <person name="Isobe S.N."/>
            <person name="Edwards D."/>
            <person name="Erskine W."/>
        </authorList>
    </citation>
    <scope>NUCLEOTIDE SEQUENCE [LARGE SCALE GENOMIC DNA]</scope>
    <source>
        <strain evidence="4">cv. Daliak</strain>
    </source>
</reference>
<keyword evidence="1" id="KW-0234">DNA repair</keyword>
<keyword evidence="1" id="KW-0547">Nucleotide-binding</keyword>
<dbReference type="EMBL" id="DF973174">
    <property type="protein sequence ID" value="GAU17611.1"/>
    <property type="molecule type" value="Genomic_DNA"/>
</dbReference>
<dbReference type="PANTHER" id="PTHR10492:SF74">
    <property type="entry name" value="ATP-DEPENDENT DNA HELICASE"/>
    <property type="match status" value="1"/>
</dbReference>
<evidence type="ECO:0000259" key="2">
    <source>
        <dbReference type="Pfam" id="PF05970"/>
    </source>
</evidence>
<gene>
    <name evidence="3" type="ORF">TSUD_254860</name>
</gene>
<dbReference type="SUPFAM" id="SSF52540">
    <property type="entry name" value="P-loop containing nucleoside triphosphate hydrolases"/>
    <property type="match status" value="1"/>
</dbReference>
<accession>A0A2Z6LZ34</accession>
<feature type="domain" description="DNA helicase Pif1-like DEAD-box helicase" evidence="2">
    <location>
        <begin position="31"/>
        <end position="119"/>
    </location>
</feature>
<dbReference type="InterPro" id="IPR010285">
    <property type="entry name" value="DNA_helicase_pif1-like_DEAD"/>
</dbReference>
<dbReference type="InterPro" id="IPR027417">
    <property type="entry name" value="P-loop_NTPase"/>
</dbReference>
<keyword evidence="1" id="KW-0227">DNA damage</keyword>
<keyword evidence="1" id="KW-0233">DNA recombination</keyword>
<keyword evidence="1" id="KW-0067">ATP-binding</keyword>
<dbReference type="Proteomes" id="UP000242715">
    <property type="component" value="Unassembled WGS sequence"/>
</dbReference>
<keyword evidence="4" id="KW-1185">Reference proteome</keyword>
<dbReference type="GO" id="GO:0043139">
    <property type="term" value="F:5'-3' DNA helicase activity"/>
    <property type="evidence" value="ECO:0007669"/>
    <property type="project" value="UniProtKB-EC"/>
</dbReference>
<keyword evidence="1" id="KW-0378">Hydrolase</keyword>
<sequence>MNDRKTLCLIEVEKLLHSNGKSQKNLNNANLTQEQSSVYNRIIDSVWTGAGGFFSLYGYGGTGKTFLWNSLYATIRSKCSIVLNVASSCIAALLLPEGRTAHSTFAIPFLLNEESTFDI</sequence>
<dbReference type="Pfam" id="PF05970">
    <property type="entry name" value="PIF1"/>
    <property type="match status" value="1"/>
</dbReference>
<comment type="cofactor">
    <cofactor evidence="1">
        <name>Mg(2+)</name>
        <dbReference type="ChEBI" id="CHEBI:18420"/>
    </cofactor>
</comment>
<dbReference type="GO" id="GO:0006310">
    <property type="term" value="P:DNA recombination"/>
    <property type="evidence" value="ECO:0007669"/>
    <property type="project" value="UniProtKB-KW"/>
</dbReference>
<dbReference type="AlphaFoldDB" id="A0A2Z6LZ34"/>
<name>A0A2Z6LZ34_TRISU</name>
<dbReference type="GO" id="GO:0006281">
    <property type="term" value="P:DNA repair"/>
    <property type="evidence" value="ECO:0007669"/>
    <property type="project" value="UniProtKB-KW"/>
</dbReference>
<evidence type="ECO:0000313" key="3">
    <source>
        <dbReference type="EMBL" id="GAU17611.1"/>
    </source>
</evidence>
<dbReference type="OrthoDB" id="1435114at2759"/>
<protein>
    <recommendedName>
        <fullName evidence="1">ATP-dependent DNA helicase</fullName>
        <ecNumber evidence="1">5.6.2.3</ecNumber>
    </recommendedName>
</protein>
<evidence type="ECO:0000313" key="4">
    <source>
        <dbReference type="Proteomes" id="UP000242715"/>
    </source>
</evidence>
<dbReference type="GO" id="GO:0005524">
    <property type="term" value="F:ATP binding"/>
    <property type="evidence" value="ECO:0007669"/>
    <property type="project" value="UniProtKB-KW"/>
</dbReference>